<proteinExistence type="predicted"/>
<reference evidence="1" key="1">
    <citation type="submission" date="2018-05" db="EMBL/GenBank/DDBJ databases">
        <title>Draft genome of Mucuna pruriens seed.</title>
        <authorList>
            <person name="Nnadi N.E."/>
            <person name="Vos R."/>
            <person name="Hasami M.H."/>
            <person name="Devisetty U.K."/>
            <person name="Aguiy J.C."/>
        </authorList>
    </citation>
    <scope>NUCLEOTIDE SEQUENCE [LARGE SCALE GENOMIC DNA]</scope>
    <source>
        <strain evidence="1">JCA_2017</strain>
    </source>
</reference>
<comment type="caution">
    <text evidence="1">The sequence shown here is derived from an EMBL/GenBank/DDBJ whole genome shotgun (WGS) entry which is preliminary data.</text>
</comment>
<gene>
    <name evidence="1" type="ORF">CR513_48694</name>
</gene>
<feature type="non-terminal residue" evidence="1">
    <location>
        <position position="1"/>
    </location>
</feature>
<protein>
    <submittedName>
        <fullName evidence="1">Uncharacterized protein</fullName>
    </submittedName>
</protein>
<dbReference type="OrthoDB" id="1468745at2759"/>
<evidence type="ECO:0000313" key="1">
    <source>
        <dbReference type="EMBL" id="RDX71895.1"/>
    </source>
</evidence>
<evidence type="ECO:0000313" key="2">
    <source>
        <dbReference type="Proteomes" id="UP000257109"/>
    </source>
</evidence>
<organism evidence="1 2">
    <name type="scientific">Mucuna pruriens</name>
    <name type="common">Velvet bean</name>
    <name type="synonym">Dolichos pruriens</name>
    <dbReference type="NCBI Taxonomy" id="157652"/>
    <lineage>
        <taxon>Eukaryota</taxon>
        <taxon>Viridiplantae</taxon>
        <taxon>Streptophyta</taxon>
        <taxon>Embryophyta</taxon>
        <taxon>Tracheophyta</taxon>
        <taxon>Spermatophyta</taxon>
        <taxon>Magnoliopsida</taxon>
        <taxon>eudicotyledons</taxon>
        <taxon>Gunneridae</taxon>
        <taxon>Pentapetalae</taxon>
        <taxon>rosids</taxon>
        <taxon>fabids</taxon>
        <taxon>Fabales</taxon>
        <taxon>Fabaceae</taxon>
        <taxon>Papilionoideae</taxon>
        <taxon>50 kb inversion clade</taxon>
        <taxon>NPAAA clade</taxon>
        <taxon>indigoferoid/millettioid clade</taxon>
        <taxon>Phaseoleae</taxon>
        <taxon>Mucuna</taxon>
    </lineage>
</organism>
<name>A0A371F0S5_MUCPR</name>
<dbReference type="AlphaFoldDB" id="A0A371F0S5"/>
<accession>A0A371F0S5</accession>
<sequence length="83" mass="9591">MPHTFIGVLEGSERSDVEKAHDHSIEECRTLQACIERLIQEGHLSCYVLGRNERDCTNLKTKGREVEDEQHRSGWEVARREKG</sequence>
<dbReference type="Proteomes" id="UP000257109">
    <property type="component" value="Unassembled WGS sequence"/>
</dbReference>
<keyword evidence="2" id="KW-1185">Reference proteome</keyword>
<dbReference type="EMBL" id="QJKJ01011148">
    <property type="protein sequence ID" value="RDX71895.1"/>
    <property type="molecule type" value="Genomic_DNA"/>
</dbReference>